<name>A0A391NU49_9EUKA</name>
<feature type="region of interest" description="Disordered" evidence="1">
    <location>
        <begin position="18"/>
        <end position="85"/>
    </location>
</feature>
<comment type="caution">
    <text evidence="2">The sequence shown here is derived from an EMBL/GenBank/DDBJ whole genome shotgun (WGS) entry which is preliminary data.</text>
</comment>
<dbReference type="EMBL" id="BDIP01008410">
    <property type="protein sequence ID" value="GCA64744.1"/>
    <property type="molecule type" value="Genomic_DNA"/>
</dbReference>
<sequence length="131" mass="14434">MPGIEVTGGDASVAVKAEGEGYVKVEREESASEAISAEAEGERHDGGVVEQPKAQHSQAQQLKNEQPKAEQPKAREERPAPTDVLDPYFPEWYVYQLGSTGMEILYAEVRRECGWCICLEGTIIHIAYTVL</sequence>
<accession>A0A391NU49</accession>
<gene>
    <name evidence="2" type="ORF">KIPB_015256</name>
</gene>
<evidence type="ECO:0000313" key="3">
    <source>
        <dbReference type="Proteomes" id="UP000265618"/>
    </source>
</evidence>
<proteinExistence type="predicted"/>
<protein>
    <submittedName>
        <fullName evidence="2">Uncharacterized protein</fullName>
    </submittedName>
</protein>
<feature type="compositionally biased region" description="Polar residues" evidence="1">
    <location>
        <begin position="54"/>
        <end position="64"/>
    </location>
</feature>
<evidence type="ECO:0000256" key="1">
    <source>
        <dbReference type="SAM" id="MobiDB-lite"/>
    </source>
</evidence>
<reference evidence="2 3" key="1">
    <citation type="journal article" date="2018" name="PLoS ONE">
        <title>The draft genome of Kipferlia bialata reveals reductive genome evolution in fornicate parasites.</title>
        <authorList>
            <person name="Tanifuji G."/>
            <person name="Takabayashi S."/>
            <person name="Kume K."/>
            <person name="Takagi M."/>
            <person name="Nakayama T."/>
            <person name="Kamikawa R."/>
            <person name="Inagaki Y."/>
            <person name="Hashimoto T."/>
        </authorList>
    </citation>
    <scope>NUCLEOTIDE SEQUENCE [LARGE SCALE GENOMIC DNA]</scope>
    <source>
        <strain evidence="2">NY0173</strain>
    </source>
</reference>
<dbReference type="Proteomes" id="UP000265618">
    <property type="component" value="Unassembled WGS sequence"/>
</dbReference>
<feature type="compositionally biased region" description="Basic and acidic residues" evidence="1">
    <location>
        <begin position="65"/>
        <end position="80"/>
    </location>
</feature>
<evidence type="ECO:0000313" key="2">
    <source>
        <dbReference type="EMBL" id="GCA64744.1"/>
    </source>
</evidence>
<keyword evidence="3" id="KW-1185">Reference proteome</keyword>
<organism evidence="2 3">
    <name type="scientific">Kipferlia bialata</name>
    <dbReference type="NCBI Taxonomy" id="797122"/>
    <lineage>
        <taxon>Eukaryota</taxon>
        <taxon>Metamonada</taxon>
        <taxon>Carpediemonas-like organisms</taxon>
        <taxon>Kipferlia</taxon>
    </lineage>
</organism>
<feature type="compositionally biased region" description="Basic and acidic residues" evidence="1">
    <location>
        <begin position="18"/>
        <end position="30"/>
    </location>
</feature>
<dbReference type="AlphaFoldDB" id="A0A391NU49"/>